<feature type="binding site" evidence="2">
    <location>
        <position position="147"/>
    </location>
    <ligand>
        <name>ATP</name>
        <dbReference type="ChEBI" id="CHEBI:30616"/>
    </ligand>
</feature>
<keyword evidence="2" id="KW-0067">ATP-binding</keyword>
<dbReference type="CDD" id="cd02194">
    <property type="entry name" value="ThiL"/>
    <property type="match status" value="1"/>
</dbReference>
<protein>
    <recommendedName>
        <fullName evidence="2">Thiamine-monophosphate kinase</fullName>
        <shortName evidence="2">TMP kinase</shortName>
        <shortName evidence="2">Thiamine-phosphate kinase</shortName>
        <ecNumber evidence="2">2.7.4.16</ecNumber>
    </recommendedName>
</protein>
<feature type="binding site" evidence="2">
    <location>
        <position position="256"/>
    </location>
    <ligand>
        <name>substrate</name>
    </ligand>
</feature>
<keyword evidence="2" id="KW-0460">Magnesium</keyword>
<dbReference type="GO" id="GO:0009030">
    <property type="term" value="F:thiamine-phosphate kinase activity"/>
    <property type="evidence" value="ECO:0007669"/>
    <property type="project" value="UniProtKB-EC"/>
</dbReference>
<dbReference type="SUPFAM" id="SSF55326">
    <property type="entry name" value="PurM N-terminal domain-like"/>
    <property type="match status" value="1"/>
</dbReference>
<organism evidence="5 6">
    <name type="scientific">Endosaccharibacter trunci</name>
    <dbReference type="NCBI Taxonomy" id="2812733"/>
    <lineage>
        <taxon>Bacteria</taxon>
        <taxon>Pseudomonadati</taxon>
        <taxon>Pseudomonadota</taxon>
        <taxon>Alphaproteobacteria</taxon>
        <taxon>Acetobacterales</taxon>
        <taxon>Acetobacteraceae</taxon>
        <taxon>Endosaccharibacter</taxon>
    </lineage>
</organism>
<evidence type="ECO:0000256" key="2">
    <source>
        <dbReference type="HAMAP-Rule" id="MF_02128"/>
    </source>
</evidence>
<comment type="function">
    <text evidence="2">Catalyzes the ATP-dependent phosphorylation of thiamine-monophosphate (TMP) to form thiamine-pyrophosphate (TPP), the active form of vitamin B1.</text>
</comment>
<dbReference type="InterPro" id="IPR016188">
    <property type="entry name" value="PurM-like_N"/>
</dbReference>
<feature type="domain" description="PurM-like N-terminal" evidence="3">
    <location>
        <begin position="27"/>
        <end position="139"/>
    </location>
</feature>
<sequence>MASAPEFDFIDRHFLPLAGPGALFLSDDAAVMTPPPGRELVLAADAVVSGVHFLPDDPADTVGEKLLGVNLSDLAAMGAMPLGYLLTVSAPASLGDHWFAGFAAGLKHAQERFGLSLLGGDTTGTPGPLCLSLTILGHVAPGRALRRNGARPGDAIWVTGTIGDAALGLMCLQNGLPDPTGFLVDRYRRPQPRLGLVLDGIASAAIDVSDGLVQDLGHLCRRSGVAAEIAAERVPASPAARAAGTDLLERRLTGGDDYELLLAVPPDREEALLAESVRAGIAVTRIGVFRSGPPDVTLRDASGAPLRFARGGWSHF</sequence>
<dbReference type="HAMAP" id="MF_02128">
    <property type="entry name" value="TMP_kinase"/>
    <property type="match status" value="1"/>
</dbReference>
<dbReference type="NCBIfam" id="TIGR01379">
    <property type="entry name" value="thiL"/>
    <property type="match status" value="1"/>
</dbReference>
<name>A0ABT1W4Y2_9PROT</name>
<keyword evidence="2 5" id="KW-0808">Transferase</keyword>
<dbReference type="PANTHER" id="PTHR30270">
    <property type="entry name" value="THIAMINE-MONOPHOSPHATE KINASE"/>
    <property type="match status" value="1"/>
</dbReference>
<feature type="binding site" evidence="2">
    <location>
        <position position="28"/>
    </location>
    <ligand>
        <name>Mg(2+)</name>
        <dbReference type="ChEBI" id="CHEBI:18420"/>
        <label>3</label>
    </ligand>
</feature>
<proteinExistence type="inferred from homology"/>
<feature type="binding site" evidence="2">
    <location>
        <position position="73"/>
    </location>
    <ligand>
        <name>Mg(2+)</name>
        <dbReference type="ChEBI" id="CHEBI:18420"/>
        <label>4</label>
    </ligand>
</feature>
<dbReference type="Gene3D" id="3.30.1330.10">
    <property type="entry name" value="PurM-like, N-terminal domain"/>
    <property type="match status" value="1"/>
</dbReference>
<keyword evidence="6" id="KW-1185">Reference proteome</keyword>
<feature type="binding site" evidence="2">
    <location>
        <position position="121"/>
    </location>
    <ligand>
        <name>Mg(2+)</name>
        <dbReference type="ChEBI" id="CHEBI:18420"/>
        <label>1</label>
    </ligand>
</feature>
<dbReference type="RefSeq" id="WP_422863373.1">
    <property type="nucleotide sequence ID" value="NZ_JAMSKV010000003.1"/>
</dbReference>
<feature type="binding site" evidence="2">
    <location>
        <position position="207"/>
    </location>
    <ligand>
        <name>Mg(2+)</name>
        <dbReference type="ChEBI" id="CHEBI:18420"/>
        <label>3</label>
    </ligand>
</feature>
<dbReference type="EC" id="2.7.4.16" evidence="2"/>
<feature type="binding site" evidence="2">
    <location>
        <position position="73"/>
    </location>
    <ligand>
        <name>Mg(2+)</name>
        <dbReference type="ChEBI" id="CHEBI:18420"/>
        <label>2</label>
    </ligand>
</feature>
<feature type="binding site" evidence="2">
    <location>
        <position position="73"/>
    </location>
    <ligand>
        <name>Mg(2+)</name>
        <dbReference type="ChEBI" id="CHEBI:18420"/>
        <label>3</label>
    </ligand>
</feature>
<evidence type="ECO:0000256" key="1">
    <source>
        <dbReference type="ARBA" id="ARBA00022977"/>
    </source>
</evidence>
<dbReference type="InterPro" id="IPR006283">
    <property type="entry name" value="ThiL-like"/>
</dbReference>
<evidence type="ECO:0000259" key="3">
    <source>
        <dbReference type="Pfam" id="PF00586"/>
    </source>
</evidence>
<feature type="domain" description="PurM-like C-terminal" evidence="4">
    <location>
        <begin position="151"/>
        <end position="291"/>
    </location>
</feature>
<comment type="caution">
    <text evidence="5">The sequence shown here is derived from an EMBL/GenBank/DDBJ whole genome shotgun (WGS) entry which is preliminary data.</text>
</comment>
<feature type="binding site" evidence="2">
    <location>
        <position position="313"/>
    </location>
    <ligand>
        <name>substrate</name>
    </ligand>
</feature>
<evidence type="ECO:0000313" key="5">
    <source>
        <dbReference type="EMBL" id="MCQ8277914.1"/>
    </source>
</evidence>
<dbReference type="InterPro" id="IPR036921">
    <property type="entry name" value="PurM-like_N_sf"/>
</dbReference>
<dbReference type="Pfam" id="PF02769">
    <property type="entry name" value="AIRS_C"/>
    <property type="match status" value="1"/>
</dbReference>
<dbReference type="Proteomes" id="UP001524587">
    <property type="component" value="Unassembled WGS sequence"/>
</dbReference>
<keyword evidence="1 2" id="KW-0784">Thiamine biosynthesis</keyword>
<keyword evidence="2" id="KW-0547">Nucleotide-binding</keyword>
<dbReference type="SUPFAM" id="SSF56042">
    <property type="entry name" value="PurM C-terminal domain-like"/>
    <property type="match status" value="1"/>
</dbReference>
<gene>
    <name evidence="2 5" type="primary">thiL</name>
    <name evidence="5" type="ORF">NFI95_05575</name>
</gene>
<accession>A0ABT1W4Y2</accession>
<dbReference type="Gene3D" id="3.90.650.10">
    <property type="entry name" value="PurM-like C-terminal domain"/>
    <property type="match status" value="1"/>
</dbReference>
<feature type="binding site" evidence="2">
    <location>
        <position position="52"/>
    </location>
    <ligand>
        <name>substrate</name>
    </ligand>
</feature>
<keyword evidence="2 5" id="KW-0418">Kinase</keyword>
<feature type="binding site" evidence="2">
    <location>
        <position position="45"/>
    </location>
    <ligand>
        <name>Mg(2+)</name>
        <dbReference type="ChEBI" id="CHEBI:18420"/>
        <label>2</label>
    </ligand>
</feature>
<dbReference type="PIRSF" id="PIRSF005303">
    <property type="entry name" value="Thiam_monoph_kin"/>
    <property type="match status" value="1"/>
</dbReference>
<dbReference type="InterPro" id="IPR036676">
    <property type="entry name" value="PurM-like_C_sf"/>
</dbReference>
<comment type="caution">
    <text evidence="2">Lacks conserved residue(s) required for the propagation of feature annotation.</text>
</comment>
<dbReference type="PANTHER" id="PTHR30270:SF0">
    <property type="entry name" value="THIAMINE-MONOPHOSPHATE KINASE"/>
    <property type="match status" value="1"/>
</dbReference>
<keyword evidence="2" id="KW-0479">Metal-binding</keyword>
<feature type="binding site" evidence="2">
    <location>
        <position position="209"/>
    </location>
    <ligand>
        <name>ATP</name>
        <dbReference type="ChEBI" id="CHEBI:30616"/>
    </ligand>
</feature>
<dbReference type="EMBL" id="JAMSKV010000003">
    <property type="protein sequence ID" value="MCQ8277914.1"/>
    <property type="molecule type" value="Genomic_DNA"/>
</dbReference>
<evidence type="ECO:0000259" key="4">
    <source>
        <dbReference type="Pfam" id="PF02769"/>
    </source>
</evidence>
<reference evidence="5 6" key="1">
    <citation type="submission" date="2022-06" db="EMBL/GenBank/DDBJ databases">
        <title>Endosaccharibacter gen. nov., sp. nov., endophytic bacteria isolated from sugarcane.</title>
        <authorList>
            <person name="Pitiwittayakul N."/>
            <person name="Yukphan P."/>
            <person name="Charoenyingcharoen P."/>
            <person name="Tanasupawat S."/>
        </authorList>
    </citation>
    <scope>NUCLEOTIDE SEQUENCE [LARGE SCALE GENOMIC DNA]</scope>
    <source>
        <strain evidence="5 6">KSS8</strain>
    </source>
</reference>
<feature type="binding site" evidence="2">
    <location>
        <position position="45"/>
    </location>
    <ligand>
        <name>Mg(2+)</name>
        <dbReference type="ChEBI" id="CHEBI:18420"/>
        <label>1</label>
    </ligand>
</feature>
<feature type="binding site" evidence="2">
    <location>
        <position position="28"/>
    </location>
    <ligand>
        <name>Mg(2+)</name>
        <dbReference type="ChEBI" id="CHEBI:18420"/>
        <label>4</label>
    </ligand>
</feature>
<evidence type="ECO:0000313" key="6">
    <source>
        <dbReference type="Proteomes" id="UP001524587"/>
    </source>
</evidence>
<comment type="pathway">
    <text evidence="2">Cofactor biosynthesis; thiamine diphosphate biosynthesis; thiamine diphosphate from thiamine phosphate: step 1/1.</text>
</comment>
<feature type="binding site" evidence="2">
    <location>
        <position position="210"/>
    </location>
    <ligand>
        <name>Mg(2+)</name>
        <dbReference type="ChEBI" id="CHEBI:18420"/>
        <label>5</label>
    </ligand>
</feature>
<dbReference type="InterPro" id="IPR010918">
    <property type="entry name" value="PurM-like_C_dom"/>
</dbReference>
<dbReference type="Pfam" id="PF00586">
    <property type="entry name" value="AIRS"/>
    <property type="match status" value="1"/>
</dbReference>
<feature type="binding site" evidence="2">
    <location>
        <begin position="120"/>
        <end position="121"/>
    </location>
    <ligand>
        <name>ATP</name>
        <dbReference type="ChEBI" id="CHEBI:30616"/>
    </ligand>
</feature>
<comment type="miscellaneous">
    <text evidence="2">Reaction mechanism of ThiL seems to utilize a direct, inline transfer of the gamma-phosphate of ATP to TMP rather than a phosphorylated enzyme intermediate.</text>
</comment>
<comment type="similarity">
    <text evidence="2">Belongs to the thiamine-monophosphate kinase family.</text>
</comment>
<comment type="catalytic activity">
    <reaction evidence="2">
        <text>thiamine phosphate + ATP = thiamine diphosphate + ADP</text>
        <dbReference type="Rhea" id="RHEA:15913"/>
        <dbReference type="ChEBI" id="CHEBI:30616"/>
        <dbReference type="ChEBI" id="CHEBI:37575"/>
        <dbReference type="ChEBI" id="CHEBI:58937"/>
        <dbReference type="ChEBI" id="CHEBI:456216"/>
        <dbReference type="EC" id="2.7.4.16"/>
    </reaction>
</comment>